<dbReference type="RefSeq" id="WP_106703063.1">
    <property type="nucleotide sequence ID" value="NZ_CP027666.1"/>
</dbReference>
<keyword evidence="2" id="KW-1185">Reference proteome</keyword>
<organism evidence="1 2">
    <name type="scientific">Ottowia oryzae</name>
    <dbReference type="NCBI Taxonomy" id="2109914"/>
    <lineage>
        <taxon>Bacteria</taxon>
        <taxon>Pseudomonadati</taxon>
        <taxon>Pseudomonadota</taxon>
        <taxon>Betaproteobacteria</taxon>
        <taxon>Burkholderiales</taxon>
        <taxon>Comamonadaceae</taxon>
        <taxon>Ottowia</taxon>
    </lineage>
</organism>
<dbReference type="KEGG" id="otk:C6570_09955"/>
<gene>
    <name evidence="1" type="ORF">C6570_09955</name>
</gene>
<evidence type="ECO:0000313" key="1">
    <source>
        <dbReference type="EMBL" id="AVO34510.1"/>
    </source>
</evidence>
<sequence length="284" mass="31413">MAYQATVIPVMIASPSDVTEEREIVRRVIHDWNDVNSEYSQAMLAAVGWDSHSSPELGGRAQDFINSRILRNCDLLIGVFWTRLGTPTGDALSGTVEEIERHLEANKPAMIYFSSKPAAPDSIDPVQYAKVKEFQGVLKTRGLIEFYANTQEFEQKISKQLQQCLIQNNYLRGLVSQTKTQGGFGIPGVTVSEPRAEDRLSVDAKELLKAAASKEDGLILKISYLGGLELQVGDRIFGGEGAREGAKWEAALNELESLRLVVQRGNKGQVYELSLQGWEVGDRL</sequence>
<dbReference type="AlphaFoldDB" id="A0A2S0MF82"/>
<evidence type="ECO:0008006" key="3">
    <source>
        <dbReference type="Google" id="ProtNLM"/>
    </source>
</evidence>
<accession>A0A2S0MF82</accession>
<dbReference type="EMBL" id="CP027666">
    <property type="protein sequence ID" value="AVO34510.1"/>
    <property type="molecule type" value="Genomic_DNA"/>
</dbReference>
<proteinExistence type="predicted"/>
<name>A0A2S0MF82_9BURK</name>
<evidence type="ECO:0000313" key="2">
    <source>
        <dbReference type="Proteomes" id="UP000239709"/>
    </source>
</evidence>
<dbReference type="Proteomes" id="UP000239709">
    <property type="component" value="Chromosome"/>
</dbReference>
<dbReference type="OrthoDB" id="9784936at2"/>
<reference evidence="1 2" key="1">
    <citation type="submission" date="2018-03" db="EMBL/GenBank/DDBJ databases">
        <title>Genome sequencing of Ottowia sp.</title>
        <authorList>
            <person name="Kim S.-J."/>
            <person name="Heo J."/>
            <person name="Kwon S.-W."/>
        </authorList>
    </citation>
    <scope>NUCLEOTIDE SEQUENCE [LARGE SCALE GENOMIC DNA]</scope>
    <source>
        <strain evidence="1 2">KADR8-3</strain>
    </source>
</reference>
<protein>
    <recommendedName>
        <fullName evidence="3">DUF4062 domain-containing protein</fullName>
    </recommendedName>
</protein>